<evidence type="ECO:0000256" key="3">
    <source>
        <dbReference type="ARBA" id="ARBA00036311"/>
    </source>
</evidence>
<evidence type="ECO:0000313" key="7">
    <source>
        <dbReference type="Proteomes" id="UP001163046"/>
    </source>
</evidence>
<accession>A0A9X0A536</accession>
<dbReference type="Gene3D" id="3.40.50.1240">
    <property type="entry name" value="Phosphoglycerate mutase-like"/>
    <property type="match status" value="1"/>
</dbReference>
<keyword evidence="7" id="KW-1185">Reference proteome</keyword>
<dbReference type="GO" id="GO:0016791">
    <property type="term" value="F:phosphatase activity"/>
    <property type="evidence" value="ECO:0007669"/>
    <property type="project" value="TreeGrafter"/>
</dbReference>
<dbReference type="InterPro" id="IPR000560">
    <property type="entry name" value="His_Pase_clade-2"/>
</dbReference>
<dbReference type="InterPro" id="IPR029033">
    <property type="entry name" value="His_PPase_superfam"/>
</dbReference>
<gene>
    <name evidence="6" type="ORF">OS493_006249</name>
</gene>
<dbReference type="InterPro" id="IPR050645">
    <property type="entry name" value="Histidine_acid_phosphatase"/>
</dbReference>
<evidence type="ECO:0000313" key="6">
    <source>
        <dbReference type="EMBL" id="KAJ7393280.1"/>
    </source>
</evidence>
<dbReference type="PANTHER" id="PTHR11567">
    <property type="entry name" value="ACID PHOSPHATASE-RELATED"/>
    <property type="match status" value="1"/>
</dbReference>
<dbReference type="AlphaFoldDB" id="A0A9X0A536"/>
<sequence>MIPLTFIKLKRRYYFMKYKFQRLNHIWKFIILALLGVLLWICVWNSSSESVVHVSYDKETSLEVHKTVQQNVENYCNFPMRTSGAEGSLNLDKLLNQQRFQLEMTQVLIRHGDRTPAVFIANMDNGNYDYDCTFKTADYNHQQMFEEYAQATRHFTLREFAKVAKTIHHLLPSGQKCQIGQLTQKGFLQHFSLGKHMRTAYSGLINTGIKSSDLLVRSTQRRRCVQSAAAFLYGLLTKDTIMSEGVTINITSEIWFKEDDDGVSYHCPSLRRRWDQYKQRRDYVAGAAKIEPIMQQFSRLLRTPRASLPTIIFLTDAIYTRHCYKYTLPCGPGGCVSEEMAAKAMEFGTWAITENCTGIADVATHPMLIQIAKRMINKSQRKSTLKFVLLSGHDTTVTPLLLNLGVHDRKRWTPYATRVAFELWRDTAVDSSQQPDAIDNFYFRVLVNGKVVTSKMKFCGDALVKGELCPVQELVSWLSDGTGVEGMDKKYKTLCSFS</sequence>
<dbReference type="CDD" id="cd07061">
    <property type="entry name" value="HP_HAP_like"/>
    <property type="match status" value="1"/>
</dbReference>
<evidence type="ECO:0000256" key="4">
    <source>
        <dbReference type="ARBA" id="ARBA00040357"/>
    </source>
</evidence>
<dbReference type="OrthoDB" id="10262962at2759"/>
<evidence type="ECO:0000256" key="1">
    <source>
        <dbReference type="ARBA" id="ARBA00005375"/>
    </source>
</evidence>
<comment type="catalytic activity">
    <reaction evidence="3">
        <text>3-O-[beta-D-GlcA-(1-&gt;3)-beta-D-Gal-(1-&gt;3)-beta-D-Gal-(1-&gt;4)-beta-D-2-O-P-Xyl]-L-seryl-[protein] + H2O = 3-O-(beta-D-GlcA-(1-&gt;3)-beta-D-Gal-(1-&gt;3)-beta-D-Gal-(1-&gt;4)-beta-D-Xyl)-L-seryl-[protein] + phosphate</text>
        <dbReference type="Rhea" id="RHEA:56512"/>
        <dbReference type="Rhea" id="RHEA-COMP:12573"/>
        <dbReference type="Rhea" id="RHEA-COMP:14559"/>
        <dbReference type="ChEBI" id="CHEBI:15377"/>
        <dbReference type="ChEBI" id="CHEBI:43474"/>
        <dbReference type="ChEBI" id="CHEBI:132093"/>
        <dbReference type="ChEBI" id="CHEBI:140495"/>
    </reaction>
</comment>
<evidence type="ECO:0000256" key="5">
    <source>
        <dbReference type="ARBA" id="ARBA00041499"/>
    </source>
</evidence>
<dbReference type="SUPFAM" id="SSF53254">
    <property type="entry name" value="Phosphoglycerate mutase-like"/>
    <property type="match status" value="1"/>
</dbReference>
<dbReference type="PANTHER" id="PTHR11567:SF110">
    <property type="entry name" value="2-PHOSPHOXYLOSE PHOSPHATASE 1"/>
    <property type="match status" value="1"/>
</dbReference>
<dbReference type="EMBL" id="MU825398">
    <property type="protein sequence ID" value="KAJ7393280.1"/>
    <property type="molecule type" value="Genomic_DNA"/>
</dbReference>
<proteinExistence type="inferred from homology"/>
<reference evidence="6" key="1">
    <citation type="submission" date="2023-01" db="EMBL/GenBank/DDBJ databases">
        <title>Genome assembly of the deep-sea coral Lophelia pertusa.</title>
        <authorList>
            <person name="Herrera S."/>
            <person name="Cordes E."/>
        </authorList>
    </citation>
    <scope>NUCLEOTIDE SEQUENCE</scope>
    <source>
        <strain evidence="6">USNM1676648</strain>
        <tissue evidence="6">Polyp</tissue>
    </source>
</reference>
<organism evidence="6 7">
    <name type="scientific">Desmophyllum pertusum</name>
    <dbReference type="NCBI Taxonomy" id="174260"/>
    <lineage>
        <taxon>Eukaryota</taxon>
        <taxon>Metazoa</taxon>
        <taxon>Cnidaria</taxon>
        <taxon>Anthozoa</taxon>
        <taxon>Hexacorallia</taxon>
        <taxon>Scleractinia</taxon>
        <taxon>Caryophylliina</taxon>
        <taxon>Caryophylliidae</taxon>
        <taxon>Desmophyllum</taxon>
    </lineage>
</organism>
<comment type="caution">
    <text evidence="6">The sequence shown here is derived from an EMBL/GenBank/DDBJ whole genome shotgun (WGS) entry which is preliminary data.</text>
</comment>
<keyword evidence="2" id="KW-0378">Hydrolase</keyword>
<evidence type="ECO:0000256" key="2">
    <source>
        <dbReference type="ARBA" id="ARBA00022801"/>
    </source>
</evidence>
<comment type="similarity">
    <text evidence="1">Belongs to the histidine acid phosphatase family.</text>
</comment>
<protein>
    <recommendedName>
        <fullName evidence="4">2-phosphoxylose phosphatase 1</fullName>
    </recommendedName>
    <alternativeName>
        <fullName evidence="5">Acid phosphatase-like protein 2</fullName>
    </alternativeName>
</protein>
<dbReference type="Pfam" id="PF00328">
    <property type="entry name" value="His_Phos_2"/>
    <property type="match status" value="2"/>
</dbReference>
<name>A0A9X0A536_9CNID</name>
<dbReference type="Proteomes" id="UP001163046">
    <property type="component" value="Unassembled WGS sequence"/>
</dbReference>